<dbReference type="AlphaFoldDB" id="A0A0G3BQX5"/>
<keyword evidence="2" id="KW-1185">Reference proteome</keyword>
<dbReference type="InterPro" id="IPR009609">
    <property type="entry name" value="Phosphonate_metab_PhnG"/>
</dbReference>
<name>A0A0G3BQX5_9BURK</name>
<dbReference type="EMBL" id="CP011371">
    <property type="protein sequence ID" value="AKJ30393.1"/>
    <property type="molecule type" value="Genomic_DNA"/>
</dbReference>
<organism evidence="1 2">
    <name type="scientific">Caldimonas brevitalea</name>
    <dbReference type="NCBI Taxonomy" id="413882"/>
    <lineage>
        <taxon>Bacteria</taxon>
        <taxon>Pseudomonadati</taxon>
        <taxon>Pseudomonadota</taxon>
        <taxon>Betaproteobacteria</taxon>
        <taxon>Burkholderiales</taxon>
        <taxon>Sphaerotilaceae</taxon>
        <taxon>Caldimonas</taxon>
    </lineage>
</organism>
<dbReference type="KEGG" id="pbh:AAW51_3702"/>
<evidence type="ECO:0000313" key="1">
    <source>
        <dbReference type="EMBL" id="AKJ30393.1"/>
    </source>
</evidence>
<dbReference type="NCBIfam" id="TIGR03293">
    <property type="entry name" value="PhnG_redo"/>
    <property type="match status" value="1"/>
</dbReference>
<dbReference type="Pfam" id="PF06754">
    <property type="entry name" value="PhnG"/>
    <property type="match status" value="1"/>
</dbReference>
<accession>A0A0G3BQX5</accession>
<protein>
    <submittedName>
        <fullName evidence="1">Alpha-D-ribose 1-methylphosphonate 5-triphosphate synthase subunit PhnG</fullName>
    </submittedName>
</protein>
<dbReference type="STRING" id="413882.AAW51_3702"/>
<dbReference type="PATRIC" id="fig|413882.6.peg.3868"/>
<proteinExistence type="predicted"/>
<reference evidence="1 2" key="1">
    <citation type="submission" date="2015-05" db="EMBL/GenBank/DDBJ databases">
        <authorList>
            <person name="Tang B."/>
            <person name="Yu Y."/>
        </authorList>
    </citation>
    <scope>NUCLEOTIDE SEQUENCE [LARGE SCALE GENOMIC DNA]</scope>
    <source>
        <strain evidence="1 2">DSM 7029</strain>
    </source>
</reference>
<evidence type="ECO:0000313" key="2">
    <source>
        <dbReference type="Proteomes" id="UP000035352"/>
    </source>
</evidence>
<dbReference type="GO" id="GO:0019634">
    <property type="term" value="P:organic phosphonate metabolic process"/>
    <property type="evidence" value="ECO:0007669"/>
    <property type="project" value="InterPro"/>
</dbReference>
<dbReference type="GO" id="GO:0015716">
    <property type="term" value="P:organic phosphonate transport"/>
    <property type="evidence" value="ECO:0007669"/>
    <property type="project" value="InterPro"/>
</dbReference>
<sequence>MQVLARATSAELARWAAPVANAQRFDWLRHPEPGLVMLRGRIGNSGDRFNLGEATVTRCVVRVCLPEGESAAGVGYVLGRDTQRASWVACIDALLQLPLCRADVMRRVIEPLAAAAAARRAAAQARTATSRVEFHTLQAEVAR</sequence>
<dbReference type="Proteomes" id="UP000035352">
    <property type="component" value="Chromosome"/>
</dbReference>
<gene>
    <name evidence="1" type="primary">phnG</name>
    <name evidence="1" type="ORF">AAW51_3702</name>
</gene>